<dbReference type="KEGG" id="vrm:44547418_01898"/>
<keyword evidence="2" id="KW-0472">Membrane</keyword>
<feature type="compositionally biased region" description="Basic and acidic residues" evidence="1">
    <location>
        <begin position="148"/>
        <end position="174"/>
    </location>
</feature>
<dbReference type="RefSeq" id="WP_095066734.1">
    <property type="nucleotide sequence ID" value="NZ_LT906470.1"/>
</dbReference>
<proteinExistence type="predicted"/>
<evidence type="ECO:0000313" key="3">
    <source>
        <dbReference type="EMBL" id="SNV76238.1"/>
    </source>
</evidence>
<evidence type="ECO:0008006" key="5">
    <source>
        <dbReference type="Google" id="ProtNLM"/>
    </source>
</evidence>
<name>A0A239ZZR2_9FIRM</name>
<accession>A0A239ZZR2</accession>
<evidence type="ECO:0000256" key="2">
    <source>
        <dbReference type="SAM" id="Phobius"/>
    </source>
</evidence>
<keyword evidence="2" id="KW-0812">Transmembrane</keyword>
<protein>
    <recommendedName>
        <fullName evidence="5">DUF2953 domain-containing protein</fullName>
    </recommendedName>
</protein>
<gene>
    <name evidence="3" type="ORF">SAMEA44547418_01898</name>
</gene>
<dbReference type="Proteomes" id="UP000214973">
    <property type="component" value="Chromosome 1"/>
</dbReference>
<keyword evidence="2" id="KW-1133">Transmembrane helix</keyword>
<reference evidence="3 4" key="1">
    <citation type="submission" date="2017-06" db="EMBL/GenBank/DDBJ databases">
        <authorList>
            <consortium name="Pathogen Informatics"/>
        </authorList>
    </citation>
    <scope>NUCLEOTIDE SEQUENCE [LARGE SCALE GENOMIC DNA]</scope>
    <source>
        <strain evidence="3 4">NCTC12018</strain>
    </source>
</reference>
<feature type="region of interest" description="Disordered" evidence="1">
    <location>
        <begin position="110"/>
        <end position="181"/>
    </location>
</feature>
<sequence length="384" mass="43740">MSTVAIVVLSIVAIIIALILIILLTPITYSIDINGRTPYRGELRIRWLWRVFSLHLAYLQDKPFFKELYFLGILKIGPVKDYEEWLENRVDEEYHKVMDDVDMSPGEAFAKAMSGKGQGPSASSSGTSFDDLDSGQGPSKEFDDTDDIETKSDDDVKEPVQTRIERAEPVRKSVEGSGAQARADRYDTIQQNPTTLHIKADDEVVSRVTFNSDGSVKEKVFTKVKALKTTVKERFKKPDPDDPVASFKSKIPTFWFMKHVTNTELWRQLFLVSKRCYNHSKPRDIEVEGRFGLGNPYRMGIIASMLYSIWPEQAEHIELDYVNLTCAGSVHIKGRIMLGVLAWHGTRFMLSKPVRDLLGESIRVFWTKRKESKELEKLKAQQAS</sequence>
<dbReference type="AlphaFoldDB" id="A0A239ZZR2"/>
<organism evidence="3 4">
    <name type="scientific">Veillonella rodentium</name>
    <dbReference type="NCBI Taxonomy" id="248315"/>
    <lineage>
        <taxon>Bacteria</taxon>
        <taxon>Bacillati</taxon>
        <taxon>Bacillota</taxon>
        <taxon>Negativicutes</taxon>
        <taxon>Veillonellales</taxon>
        <taxon>Veillonellaceae</taxon>
        <taxon>Veillonella</taxon>
    </lineage>
</organism>
<dbReference type="EMBL" id="LT906470">
    <property type="protein sequence ID" value="SNV76238.1"/>
    <property type="molecule type" value="Genomic_DNA"/>
</dbReference>
<keyword evidence="4" id="KW-1185">Reference proteome</keyword>
<evidence type="ECO:0000313" key="4">
    <source>
        <dbReference type="Proteomes" id="UP000214973"/>
    </source>
</evidence>
<feature type="transmembrane region" description="Helical" evidence="2">
    <location>
        <begin position="6"/>
        <end position="31"/>
    </location>
</feature>
<evidence type="ECO:0000256" key="1">
    <source>
        <dbReference type="SAM" id="MobiDB-lite"/>
    </source>
</evidence>